<protein>
    <submittedName>
        <fullName evidence="1">Uncharacterized protein</fullName>
    </submittedName>
</protein>
<dbReference type="EMBL" id="JBBPBM010000006">
    <property type="protein sequence ID" value="KAK8580479.1"/>
    <property type="molecule type" value="Genomic_DNA"/>
</dbReference>
<proteinExistence type="predicted"/>
<name>A0ABR2FIB6_9ROSI</name>
<reference evidence="1 2" key="1">
    <citation type="journal article" date="2024" name="G3 (Bethesda)">
        <title>Genome assembly of Hibiscus sabdariffa L. provides insights into metabolisms of medicinal natural products.</title>
        <authorList>
            <person name="Kim T."/>
        </authorList>
    </citation>
    <scope>NUCLEOTIDE SEQUENCE [LARGE SCALE GENOMIC DNA]</scope>
    <source>
        <strain evidence="1">TK-2024</strain>
        <tissue evidence="1">Old leaves</tissue>
    </source>
</reference>
<sequence length="135" mass="15057">MGTKKGEQRTGQVLMQPEFSALDCQRGGAREWERFESSITKDDVGGDWGRKTLAVSNAGFGFKWGGEFIFMQSLVSRDQNLITDFTEMKEEFCLLGVGTWVRSVHCTALPSAQCQVPSAKCQRHRKVLSSACRDS</sequence>
<accession>A0ABR2FIB6</accession>
<comment type="caution">
    <text evidence="1">The sequence shown here is derived from an EMBL/GenBank/DDBJ whole genome shotgun (WGS) entry which is preliminary data.</text>
</comment>
<keyword evidence="2" id="KW-1185">Reference proteome</keyword>
<evidence type="ECO:0000313" key="2">
    <source>
        <dbReference type="Proteomes" id="UP001472677"/>
    </source>
</evidence>
<gene>
    <name evidence="1" type="ORF">V6N12_070748</name>
</gene>
<organism evidence="1 2">
    <name type="scientific">Hibiscus sabdariffa</name>
    <name type="common">roselle</name>
    <dbReference type="NCBI Taxonomy" id="183260"/>
    <lineage>
        <taxon>Eukaryota</taxon>
        <taxon>Viridiplantae</taxon>
        <taxon>Streptophyta</taxon>
        <taxon>Embryophyta</taxon>
        <taxon>Tracheophyta</taxon>
        <taxon>Spermatophyta</taxon>
        <taxon>Magnoliopsida</taxon>
        <taxon>eudicotyledons</taxon>
        <taxon>Gunneridae</taxon>
        <taxon>Pentapetalae</taxon>
        <taxon>rosids</taxon>
        <taxon>malvids</taxon>
        <taxon>Malvales</taxon>
        <taxon>Malvaceae</taxon>
        <taxon>Malvoideae</taxon>
        <taxon>Hibiscus</taxon>
    </lineage>
</organism>
<dbReference type="Proteomes" id="UP001472677">
    <property type="component" value="Unassembled WGS sequence"/>
</dbReference>
<evidence type="ECO:0000313" key="1">
    <source>
        <dbReference type="EMBL" id="KAK8580479.1"/>
    </source>
</evidence>